<dbReference type="Proteomes" id="UP001622950">
    <property type="component" value="Unassembled WGS sequence"/>
</dbReference>
<accession>A0ACC7MRN1</accession>
<sequence length="211" mass="23330">MRVHTYVIATDAGSAPNYDPPAVTLAVCKPGIRKKAKVGDLVLAFAGAVVNPTSRHSVVWAGIVSEVLTFTEYWNDRRFTSKKPDCTDVPDNFYKPTSNNGFAWQPNPVHGPEAQVRDTGGLNVLVFDHAWRFGAFGPLLPEDFGLRMIDSRRGERAADLTDPEWQRLEIWLNAQPLVTIESTGDRKSNHSCSTCALPVSPQPATPTRRRC</sequence>
<organism evidence="1 2">
    <name type="scientific">Pseudomonas neuropathica</name>
    <dbReference type="NCBI Taxonomy" id="2730425"/>
    <lineage>
        <taxon>Bacteria</taxon>
        <taxon>Pseudomonadati</taxon>
        <taxon>Pseudomonadota</taxon>
        <taxon>Gammaproteobacteria</taxon>
        <taxon>Pseudomonadales</taxon>
        <taxon>Pseudomonadaceae</taxon>
        <taxon>Pseudomonas</taxon>
    </lineage>
</organism>
<comment type="caution">
    <text evidence="1">The sequence shown here is derived from an EMBL/GenBank/DDBJ whole genome shotgun (WGS) entry which is preliminary data.</text>
</comment>
<dbReference type="EMBL" id="JBJHQE010000015">
    <property type="protein sequence ID" value="MFK9081216.1"/>
    <property type="molecule type" value="Genomic_DNA"/>
</dbReference>
<proteinExistence type="predicted"/>
<evidence type="ECO:0000313" key="1">
    <source>
        <dbReference type="EMBL" id="MFK9081216.1"/>
    </source>
</evidence>
<evidence type="ECO:0000313" key="2">
    <source>
        <dbReference type="Proteomes" id="UP001622950"/>
    </source>
</evidence>
<reference evidence="1" key="1">
    <citation type="submission" date="2024-11" db="EMBL/GenBank/DDBJ databases">
        <authorList>
            <person name="Lucas J.A."/>
        </authorList>
    </citation>
    <scope>NUCLEOTIDE SEQUENCE</scope>
    <source>
        <strain evidence="1">Z 8.8</strain>
    </source>
</reference>
<name>A0ACC7MRN1_9PSED</name>
<gene>
    <name evidence="1" type="ORF">ACJEBM_11085</name>
</gene>
<keyword evidence="2" id="KW-1185">Reference proteome</keyword>
<protein>
    <submittedName>
        <fullName evidence="1">Uncharacterized protein</fullName>
    </submittedName>
</protein>